<dbReference type="InterPro" id="IPR007498">
    <property type="entry name" value="PqiA-like"/>
</dbReference>
<sequence>YGLKKVDHTASPTMAWLSVAYMFYISCATAGAVNLYSARAFSQRGKQLDQEVQFGPLGDIVSSATNAVGDALGSAVDSMTSSAAKALLGDMAVDNFDLPPPGTHAVNQQVVLCAIAMLVVLGVGCALDMFLAPPKSSTRPSYLCLAALLGSYALLLPGLVTTLFQFILGVEVLGVKVILTQVDGDYAPIVESAVGVVHLLFKTGGWIGAFLLILYAIVVPAVKIVALIMAELWREDQDPRKVRMAKHMVEVVQIISKWACPDMFAYILLLYLFRHLDGAGGVVAAPAQLGIGFACFSLFCVFSTFSTLMVQAPAVSETIEVASPPWVLRTFGSESLFSVAAIAFLGFMATFVIGLFTPAMAIFLDSGLFLKPNGPLDASMKPLLDSLHIEDLVNAEVTISGATRALMGYIAKGELNDIFAVLMLSVFVITLPVVNMLCLLLASCNMSNPDAAWRFIRISRVLKHIEMLDVAIMGIIVVTCAGTAYHKEGVMFSVMAGLWVLLLAEAFHYFIHFQVHSAYNSLTQAKA</sequence>
<dbReference type="Proteomes" id="UP001642464">
    <property type="component" value="Unassembled WGS sequence"/>
</dbReference>
<feature type="transmembrane region" description="Helical" evidence="1">
    <location>
        <begin position="14"/>
        <end position="36"/>
    </location>
</feature>
<organism evidence="2 3">
    <name type="scientific">Durusdinium trenchii</name>
    <dbReference type="NCBI Taxonomy" id="1381693"/>
    <lineage>
        <taxon>Eukaryota</taxon>
        <taxon>Sar</taxon>
        <taxon>Alveolata</taxon>
        <taxon>Dinophyceae</taxon>
        <taxon>Suessiales</taxon>
        <taxon>Symbiodiniaceae</taxon>
        <taxon>Durusdinium</taxon>
    </lineage>
</organism>
<feature type="transmembrane region" description="Helical" evidence="1">
    <location>
        <begin position="206"/>
        <end position="233"/>
    </location>
</feature>
<keyword evidence="3" id="KW-1185">Reference proteome</keyword>
<dbReference type="Pfam" id="PF04403">
    <property type="entry name" value="PqiA"/>
    <property type="match status" value="1"/>
</dbReference>
<feature type="non-terminal residue" evidence="2">
    <location>
        <position position="1"/>
    </location>
</feature>
<reference evidence="2 3" key="1">
    <citation type="submission" date="2024-02" db="EMBL/GenBank/DDBJ databases">
        <authorList>
            <person name="Chen Y."/>
            <person name="Shah S."/>
            <person name="Dougan E. K."/>
            <person name="Thang M."/>
            <person name="Chan C."/>
        </authorList>
    </citation>
    <scope>NUCLEOTIDE SEQUENCE [LARGE SCALE GENOMIC DNA]</scope>
</reference>
<evidence type="ECO:0000256" key="1">
    <source>
        <dbReference type="SAM" id="Phobius"/>
    </source>
</evidence>
<feature type="transmembrane region" description="Helical" evidence="1">
    <location>
        <begin position="418"/>
        <end position="444"/>
    </location>
</feature>
<accession>A0ABP0MWF5</accession>
<comment type="caution">
    <text evidence="2">The sequence shown here is derived from an EMBL/GenBank/DDBJ whole genome shotgun (WGS) entry which is preliminary data.</text>
</comment>
<feature type="transmembrane region" description="Helical" evidence="1">
    <location>
        <begin position="465"/>
        <end position="485"/>
    </location>
</feature>
<keyword evidence="1" id="KW-0472">Membrane</keyword>
<keyword evidence="1" id="KW-0812">Transmembrane</keyword>
<name>A0ABP0MWF5_9DINO</name>
<proteinExistence type="predicted"/>
<evidence type="ECO:0008006" key="4">
    <source>
        <dbReference type="Google" id="ProtNLM"/>
    </source>
</evidence>
<keyword evidence="1" id="KW-1133">Transmembrane helix</keyword>
<gene>
    <name evidence="2" type="ORF">SCF082_LOCUS29998</name>
</gene>
<evidence type="ECO:0000313" key="3">
    <source>
        <dbReference type="Proteomes" id="UP001642464"/>
    </source>
</evidence>
<feature type="transmembrane region" description="Helical" evidence="1">
    <location>
        <begin position="491"/>
        <end position="511"/>
    </location>
</feature>
<dbReference type="EMBL" id="CAXAMM010024525">
    <property type="protein sequence ID" value="CAK9055523.1"/>
    <property type="molecule type" value="Genomic_DNA"/>
</dbReference>
<feature type="transmembrane region" description="Helical" evidence="1">
    <location>
        <begin position="336"/>
        <end position="364"/>
    </location>
</feature>
<protein>
    <recommendedName>
        <fullName evidence="4">H(+)-exporting diphosphatase</fullName>
    </recommendedName>
</protein>
<evidence type="ECO:0000313" key="2">
    <source>
        <dbReference type="EMBL" id="CAK9055523.1"/>
    </source>
</evidence>
<feature type="transmembrane region" description="Helical" evidence="1">
    <location>
        <begin position="143"/>
        <end position="168"/>
    </location>
</feature>
<feature type="transmembrane region" description="Helical" evidence="1">
    <location>
        <begin position="279"/>
        <end position="302"/>
    </location>
</feature>
<feature type="transmembrane region" description="Helical" evidence="1">
    <location>
        <begin position="109"/>
        <end position="131"/>
    </location>
</feature>